<accession>A0A0L0UKG1</accession>
<dbReference type="EMBL" id="AJIL01005266">
    <property type="protein sequence ID" value="KNE87471.1"/>
    <property type="molecule type" value="Genomic_DNA"/>
</dbReference>
<organism evidence="13 14">
    <name type="scientific">Puccinia striiformis f. sp. tritici PST-78</name>
    <dbReference type="NCBI Taxonomy" id="1165861"/>
    <lineage>
        <taxon>Eukaryota</taxon>
        <taxon>Fungi</taxon>
        <taxon>Dikarya</taxon>
        <taxon>Basidiomycota</taxon>
        <taxon>Pucciniomycotina</taxon>
        <taxon>Pucciniomycetes</taxon>
        <taxon>Pucciniales</taxon>
        <taxon>Pucciniaceae</taxon>
        <taxon>Puccinia</taxon>
    </lineage>
</organism>
<keyword evidence="8" id="KW-0969">Cilium</keyword>
<dbReference type="GO" id="GO:0036158">
    <property type="term" value="P:outer dynein arm assembly"/>
    <property type="evidence" value="ECO:0007669"/>
    <property type="project" value="TreeGrafter"/>
</dbReference>
<dbReference type="SUPFAM" id="SSF50978">
    <property type="entry name" value="WD40 repeat-like"/>
    <property type="match status" value="1"/>
</dbReference>
<evidence type="ECO:0000256" key="7">
    <source>
        <dbReference type="ARBA" id="ARBA00023017"/>
    </source>
</evidence>
<dbReference type="PANTHER" id="PTHR12442">
    <property type="entry name" value="DYNEIN INTERMEDIATE CHAIN"/>
    <property type="match status" value="1"/>
</dbReference>
<evidence type="ECO:0000256" key="12">
    <source>
        <dbReference type="PROSITE-ProRule" id="PRU00221"/>
    </source>
</evidence>
<feature type="non-terminal residue" evidence="13">
    <location>
        <position position="179"/>
    </location>
</feature>
<comment type="caution">
    <text evidence="13">The sequence shown here is derived from an EMBL/GenBank/DDBJ whole genome shotgun (WGS) entry which is preliminary data.</text>
</comment>
<dbReference type="PANTHER" id="PTHR12442:SF7">
    <property type="entry name" value="DYNEIN AXONEMAL INTERMEDIATE CHAIN 2"/>
    <property type="match status" value="1"/>
</dbReference>
<evidence type="ECO:0000256" key="1">
    <source>
        <dbReference type="ARBA" id="ARBA00004430"/>
    </source>
</evidence>
<dbReference type="PROSITE" id="PS50082">
    <property type="entry name" value="WD_REPEATS_2"/>
    <property type="match status" value="1"/>
</dbReference>
<feature type="repeat" description="WD" evidence="12">
    <location>
        <begin position="82"/>
        <end position="118"/>
    </location>
</feature>
<proteinExistence type="inferred from homology"/>
<keyword evidence="11" id="KW-0966">Cell projection</keyword>
<dbReference type="InterPro" id="IPR036322">
    <property type="entry name" value="WD40_repeat_dom_sf"/>
</dbReference>
<evidence type="ECO:0000256" key="8">
    <source>
        <dbReference type="ARBA" id="ARBA00023069"/>
    </source>
</evidence>
<comment type="subcellular location">
    <subcellularLocation>
        <location evidence="1">Cytoplasm</location>
        <location evidence="1">Cytoskeleton</location>
        <location evidence="1">Cilium axoneme</location>
    </subcellularLocation>
</comment>
<evidence type="ECO:0000313" key="14">
    <source>
        <dbReference type="Proteomes" id="UP000054564"/>
    </source>
</evidence>
<evidence type="ECO:0000256" key="3">
    <source>
        <dbReference type="ARBA" id="ARBA00022490"/>
    </source>
</evidence>
<dbReference type="FunFam" id="2.130.10.10:FF:000584">
    <property type="entry name" value="Dynein intermediate chain 2"/>
    <property type="match status" value="1"/>
</dbReference>
<keyword evidence="6" id="KW-0677">Repeat</keyword>
<evidence type="ECO:0000256" key="4">
    <source>
        <dbReference type="ARBA" id="ARBA00022574"/>
    </source>
</evidence>
<evidence type="ECO:0000313" key="13">
    <source>
        <dbReference type="EMBL" id="KNE87471.1"/>
    </source>
</evidence>
<dbReference type="InterPro" id="IPR015943">
    <property type="entry name" value="WD40/YVTN_repeat-like_dom_sf"/>
</dbReference>
<dbReference type="InterPro" id="IPR001680">
    <property type="entry name" value="WD40_rpt"/>
</dbReference>
<keyword evidence="14" id="KW-1185">Reference proteome</keyword>
<comment type="similarity">
    <text evidence="2">Belongs to the dynein intermediate chain family.</text>
</comment>
<gene>
    <name evidence="13" type="ORF">PSTG_19144</name>
</gene>
<evidence type="ECO:0000256" key="10">
    <source>
        <dbReference type="ARBA" id="ARBA00023212"/>
    </source>
</evidence>
<keyword evidence="3" id="KW-0963">Cytoplasm</keyword>
<evidence type="ECO:0000256" key="9">
    <source>
        <dbReference type="ARBA" id="ARBA00023175"/>
    </source>
</evidence>
<keyword evidence="7" id="KW-0243">Dynein</keyword>
<keyword evidence="5" id="KW-0493">Microtubule</keyword>
<evidence type="ECO:0000256" key="5">
    <source>
        <dbReference type="ARBA" id="ARBA00022701"/>
    </source>
</evidence>
<keyword evidence="4 12" id="KW-0853">WD repeat</keyword>
<dbReference type="GO" id="GO:0036157">
    <property type="term" value="C:outer dynein arm"/>
    <property type="evidence" value="ECO:0007669"/>
    <property type="project" value="TreeGrafter"/>
</dbReference>
<dbReference type="AlphaFoldDB" id="A0A0L0UKG1"/>
<dbReference type="STRING" id="1165861.A0A0L0UKG1"/>
<protein>
    <submittedName>
        <fullName evidence="13">Uncharacterized protein</fullName>
    </submittedName>
</protein>
<keyword evidence="9" id="KW-0505">Motor protein</keyword>
<name>A0A0L0UKG1_9BASI</name>
<dbReference type="Proteomes" id="UP000054564">
    <property type="component" value="Unassembled WGS sequence"/>
</dbReference>
<dbReference type="InterPro" id="IPR050687">
    <property type="entry name" value="Dynein_IC"/>
</dbReference>
<dbReference type="SMART" id="SM00320">
    <property type="entry name" value="WD40"/>
    <property type="match status" value="2"/>
</dbReference>
<dbReference type="GO" id="GO:0003341">
    <property type="term" value="P:cilium movement"/>
    <property type="evidence" value="ECO:0007669"/>
    <property type="project" value="TreeGrafter"/>
</dbReference>
<dbReference type="GO" id="GO:0005874">
    <property type="term" value="C:microtubule"/>
    <property type="evidence" value="ECO:0007669"/>
    <property type="project" value="UniProtKB-KW"/>
</dbReference>
<evidence type="ECO:0000256" key="6">
    <source>
        <dbReference type="ARBA" id="ARBA00022737"/>
    </source>
</evidence>
<dbReference type="Gene3D" id="2.130.10.10">
    <property type="entry name" value="YVTN repeat-like/Quinoprotein amine dehydrogenase"/>
    <property type="match status" value="1"/>
</dbReference>
<dbReference type="GO" id="GO:0045504">
    <property type="term" value="F:dynein heavy chain binding"/>
    <property type="evidence" value="ECO:0007669"/>
    <property type="project" value="TreeGrafter"/>
</dbReference>
<evidence type="ECO:0000256" key="11">
    <source>
        <dbReference type="ARBA" id="ARBA00023273"/>
    </source>
</evidence>
<reference evidence="14" key="1">
    <citation type="submission" date="2014-03" db="EMBL/GenBank/DDBJ databases">
        <title>The Genome Sequence of Puccinia striiformis f. sp. tritici PST-78.</title>
        <authorList>
            <consortium name="The Broad Institute Genome Sequencing Platform"/>
            <person name="Cuomo C."/>
            <person name="Hulbert S."/>
            <person name="Chen X."/>
            <person name="Walker B."/>
            <person name="Young S.K."/>
            <person name="Zeng Q."/>
            <person name="Gargeya S."/>
            <person name="Fitzgerald M."/>
            <person name="Haas B."/>
            <person name="Abouelleil A."/>
            <person name="Alvarado L."/>
            <person name="Arachchi H.M."/>
            <person name="Berlin A.M."/>
            <person name="Chapman S.B."/>
            <person name="Goldberg J."/>
            <person name="Griggs A."/>
            <person name="Gujja S."/>
            <person name="Hansen M."/>
            <person name="Howarth C."/>
            <person name="Imamovic A."/>
            <person name="Larimer J."/>
            <person name="McCowan C."/>
            <person name="Montmayeur A."/>
            <person name="Murphy C."/>
            <person name="Neiman D."/>
            <person name="Pearson M."/>
            <person name="Priest M."/>
            <person name="Roberts A."/>
            <person name="Saif S."/>
            <person name="Shea T."/>
            <person name="Sisk P."/>
            <person name="Sykes S."/>
            <person name="Wortman J."/>
            <person name="Nusbaum C."/>
            <person name="Birren B."/>
        </authorList>
    </citation>
    <scope>NUCLEOTIDE SEQUENCE [LARGE SCALE GENOMIC DNA]</scope>
    <source>
        <strain evidence="14">race PST-78</strain>
    </source>
</reference>
<evidence type="ECO:0000256" key="2">
    <source>
        <dbReference type="ARBA" id="ARBA00011059"/>
    </source>
</evidence>
<sequence length="179" mass="20400">MAVSHCDMKFQGDKSGQKCNSYLWEFENPNEPFLTLEPKVACVCLEYNQKDPTSLVSGMYNGQVAAWDTRHGKYPVMISEREVCHRDPVNSVLWNNSKSGTEFFSGASDGQVLWWDTRKLSEPLDRLLMDPVRTDEQDLSRSYGISVLEYETTITTRFMAGTEMGMLFSCNRKAVADKQ</sequence>
<keyword evidence="10" id="KW-0206">Cytoskeleton</keyword>
<dbReference type="GO" id="GO:0045503">
    <property type="term" value="F:dynein light chain binding"/>
    <property type="evidence" value="ECO:0007669"/>
    <property type="project" value="TreeGrafter"/>
</dbReference>